<keyword evidence="2" id="KW-1185">Reference proteome</keyword>
<protein>
    <submittedName>
        <fullName evidence="1">Uncharacterized protein</fullName>
    </submittedName>
</protein>
<evidence type="ECO:0000313" key="1">
    <source>
        <dbReference type="EMBL" id="QTA84470.1"/>
    </source>
</evidence>
<gene>
    <name evidence="1" type="ORF">dnm_004660</name>
</gene>
<organism evidence="1 2">
    <name type="scientific">Desulfonema magnum</name>
    <dbReference type="NCBI Taxonomy" id="45655"/>
    <lineage>
        <taxon>Bacteria</taxon>
        <taxon>Pseudomonadati</taxon>
        <taxon>Thermodesulfobacteriota</taxon>
        <taxon>Desulfobacteria</taxon>
        <taxon>Desulfobacterales</taxon>
        <taxon>Desulfococcaceae</taxon>
        <taxon>Desulfonema</taxon>
    </lineage>
</organism>
<reference evidence="1" key="1">
    <citation type="journal article" date="2021" name="Microb. Physiol.">
        <title>Proteogenomic Insights into the Physiology of Marine, Sulfate-Reducing, Filamentous Desulfonema limicola and Desulfonema magnum.</title>
        <authorList>
            <person name="Schnaars V."/>
            <person name="Wohlbrand L."/>
            <person name="Scheve S."/>
            <person name="Hinrichs C."/>
            <person name="Reinhardt R."/>
            <person name="Rabus R."/>
        </authorList>
    </citation>
    <scope>NUCLEOTIDE SEQUENCE</scope>
    <source>
        <strain evidence="1">4be13</strain>
    </source>
</reference>
<dbReference type="KEGG" id="dmm:dnm_004660"/>
<dbReference type="Proteomes" id="UP000663722">
    <property type="component" value="Chromosome"/>
</dbReference>
<accession>A0A975BFR6</accession>
<dbReference type="EMBL" id="CP061800">
    <property type="protein sequence ID" value="QTA84470.1"/>
    <property type="molecule type" value="Genomic_DNA"/>
</dbReference>
<evidence type="ECO:0000313" key="2">
    <source>
        <dbReference type="Proteomes" id="UP000663722"/>
    </source>
</evidence>
<sequence>MLHTFSDFFKRNVKLALQVSEIKSLNGNLKAKFALLS</sequence>
<name>A0A975BFR6_9BACT</name>
<dbReference type="AlphaFoldDB" id="A0A975BFR6"/>
<proteinExistence type="predicted"/>